<reference evidence="3 5" key="1">
    <citation type="submission" date="2007-08" db="EMBL/GenBank/DDBJ databases">
        <title>Draft genome sequence of Clostridium leptum (DSM 753).</title>
        <authorList>
            <person name="Sudarsanam P."/>
            <person name="Ley R."/>
            <person name="Guruge J."/>
            <person name="Turnbaugh P.J."/>
            <person name="Mahowald M."/>
            <person name="Liep D."/>
            <person name="Gordon J."/>
        </authorList>
    </citation>
    <scope>NUCLEOTIDE SEQUENCE [LARGE SCALE GENOMIC DNA]</scope>
    <source>
        <strain evidence="3 5">DSM 753</strain>
    </source>
</reference>
<dbReference type="InterPro" id="IPR006775">
    <property type="entry name" value="GH116_catalytic"/>
</dbReference>
<dbReference type="EMBL" id="NOXF01000011">
    <property type="protein sequence ID" value="PEQ23775.1"/>
    <property type="molecule type" value="Genomic_DNA"/>
</dbReference>
<dbReference type="GO" id="GO:0004553">
    <property type="term" value="F:hydrolase activity, hydrolyzing O-glycosyl compounds"/>
    <property type="evidence" value="ECO:0007669"/>
    <property type="project" value="InterPro"/>
</dbReference>
<dbReference type="InterPro" id="IPR012341">
    <property type="entry name" value="6hp_glycosidase-like_sf"/>
</dbReference>
<evidence type="ECO:0000259" key="2">
    <source>
        <dbReference type="Pfam" id="PF12215"/>
    </source>
</evidence>
<dbReference type="Proteomes" id="UP000003490">
    <property type="component" value="Unassembled WGS sequence"/>
</dbReference>
<accession>A7VQM3</accession>
<reference evidence="3 5" key="2">
    <citation type="submission" date="2007-08" db="EMBL/GenBank/DDBJ databases">
        <authorList>
            <person name="Fulton L."/>
            <person name="Clifton S."/>
            <person name="Fulton B."/>
            <person name="Xu J."/>
            <person name="Minx P."/>
            <person name="Pepin K.H."/>
            <person name="Johnson M."/>
            <person name="Thiruvilangam P."/>
            <person name="Bhonagiri V."/>
            <person name="Nash W.E."/>
            <person name="Wang C."/>
            <person name="Mardis E.R."/>
            <person name="Wilson R.K."/>
        </authorList>
    </citation>
    <scope>NUCLEOTIDE SEQUENCE [LARGE SCALE GENOMIC DNA]</scope>
    <source>
        <strain evidence="3 5">DSM 753</strain>
    </source>
</reference>
<reference evidence="4 6" key="3">
    <citation type="submission" date="2017-07" db="EMBL/GenBank/DDBJ databases">
        <title>Prevalence of linear plasmids in Cutibacterium (Propionibacterium) acnes isolates obtained from prostatic tissue.</title>
        <authorList>
            <person name="Davidsson S."/>
            <person name="Carlsson J."/>
            <person name="Molling P."/>
            <person name="Andren O."/>
            <person name="Andersson S.-O."/>
            <person name="Brzuszkiewicz E."/>
            <person name="Poehlein A."/>
            <person name="Al-Zeer M."/>
            <person name="Brinkmann V."/>
            <person name="Scavenius C."/>
            <person name="Nazipi S."/>
            <person name="Soderquist B."/>
            <person name="Bruggemann H."/>
        </authorList>
    </citation>
    <scope>NUCLEOTIDE SEQUENCE [LARGE SCALE GENOMIC DNA]</scope>
    <source>
        <strain evidence="4 6">DSM 753</strain>
    </source>
</reference>
<dbReference type="PANTHER" id="PTHR12654:SF0">
    <property type="entry name" value="NON-LYSOSOMAL GLUCOSYLCERAMIDASE"/>
    <property type="match status" value="1"/>
</dbReference>
<dbReference type="Pfam" id="PF12215">
    <property type="entry name" value="Glyco_hydr_116N"/>
    <property type="match status" value="1"/>
</dbReference>
<dbReference type="Pfam" id="PF04685">
    <property type="entry name" value="DUF608"/>
    <property type="match status" value="1"/>
</dbReference>
<dbReference type="Proteomes" id="UP000220611">
    <property type="component" value="Unassembled WGS sequence"/>
</dbReference>
<dbReference type="PANTHER" id="PTHR12654">
    <property type="entry name" value="BILE ACID BETA-GLUCOSIDASE-RELATED"/>
    <property type="match status" value="1"/>
</dbReference>
<gene>
    <name evidence="4" type="ORF">CH238_12440</name>
    <name evidence="3" type="ORF">CLOLEP_00853</name>
</gene>
<evidence type="ECO:0000259" key="1">
    <source>
        <dbReference type="Pfam" id="PF04685"/>
    </source>
</evidence>
<evidence type="ECO:0000313" key="6">
    <source>
        <dbReference type="Proteomes" id="UP000220611"/>
    </source>
</evidence>
<evidence type="ECO:0000313" key="3">
    <source>
        <dbReference type="EMBL" id="EDO62434.1"/>
    </source>
</evidence>
<feature type="domain" description="Glycosyl-hydrolase family 116 catalytic region" evidence="1">
    <location>
        <begin position="485"/>
        <end position="755"/>
    </location>
</feature>
<evidence type="ECO:0000313" key="5">
    <source>
        <dbReference type="Proteomes" id="UP000003490"/>
    </source>
</evidence>
<proteinExistence type="predicted"/>
<evidence type="ECO:0000313" key="4">
    <source>
        <dbReference type="EMBL" id="PEQ23775.1"/>
    </source>
</evidence>
<evidence type="ECO:0008006" key="7">
    <source>
        <dbReference type="Google" id="ProtNLM"/>
    </source>
</evidence>
<dbReference type="InterPro" id="IPR052566">
    <property type="entry name" value="Non-lysos_glucosylceramidase"/>
</dbReference>
<dbReference type="SUPFAM" id="SSF48208">
    <property type="entry name" value="Six-hairpin glycosidases"/>
    <property type="match status" value="1"/>
</dbReference>
<dbReference type="GO" id="GO:0005975">
    <property type="term" value="P:carbohydrate metabolic process"/>
    <property type="evidence" value="ECO:0007669"/>
    <property type="project" value="InterPro"/>
</dbReference>
<dbReference type="Gene3D" id="1.50.10.10">
    <property type="match status" value="1"/>
</dbReference>
<name>A7VQM3_9FIRM</name>
<dbReference type="eggNOG" id="COG4354">
    <property type="taxonomic scope" value="Bacteria"/>
</dbReference>
<dbReference type="AlphaFoldDB" id="A7VQM3"/>
<organism evidence="3 5">
    <name type="scientific">[Clostridium] leptum DSM 753</name>
    <dbReference type="NCBI Taxonomy" id="428125"/>
    <lineage>
        <taxon>Bacteria</taxon>
        <taxon>Bacillati</taxon>
        <taxon>Bacillota</taxon>
        <taxon>Clostridia</taxon>
        <taxon>Eubacteriales</taxon>
        <taxon>Oscillospiraceae</taxon>
        <taxon>Oscillospiraceae incertae sedis</taxon>
    </lineage>
</organism>
<dbReference type="InterPro" id="IPR008928">
    <property type="entry name" value="6-hairpin_glycosidase_sf"/>
</dbReference>
<protein>
    <recommendedName>
        <fullName evidence="7">Glycosyl-hydrolase family 116 catalytic region domain-containing protein</fullName>
    </recommendedName>
</protein>
<keyword evidence="6" id="KW-1185">Reference proteome</keyword>
<sequence>MGNKHYYSVNELYCSNKQKTYSGDASAAAFLLGGIGTGNVSVGARGELRSWQIFNEPGQFNFLPYTFFALRAEVEGGEAVSKILESKLNPPFTHPEGTLRCELGGLPRFEKSTMSAEYPFVRVKLEDKQVPVQVEMEAFTPFIPLNADDSGIPGAYLNYRVKNPTNQPVTVSIAGSLANAVGFEKYDIWNHMKLNGNPVNEYQERNGLKGLFFRGENVPEKHIANGTMCLATSEDDVTAKPLWFQGEWTDGAQDFWDDFISDGSLDVDSGKVQEGCAIAKIYDFSYLHFSDSIGSICIKKVLKPGEERVFPFLLTWNFPNRVRDWGDTDKHVKAVQEYHYEIVGNYYSTLFQDAWTVADYMNQKKEILEGDSRKFSQAFFSSTLPGYVLEAVADNITILRSPTCFRTENGDFFGWEGVENTVGCGAGTCTHVWNYAQTVAFLFPELEQSMRRIEFLQETQADGYMPFRTYRPFGLPAWEMLPSADGQLGAVVRLYREWRLSGDNRLIEDCWDGVVRSMEYAIRTWDTDGDFVPDSAQHVTYDTELYGMTSMVSTLFFAALIAAAEMAEYMGDQERARRYRDGAEKGAKLMDEKCWNGEYYIQLIDDVDKYRYQYGKGCLSDQLLGQFLAQEAGLGYVLPKNHVKKAAESIFRYNFIERASDFGHVQRAYIFNDEMGLTPCTWPLGERPRFPFIYFGEVWTGIEYEVAALLIREDLLEEGLTIVKAVRDRQDGYRRNPWSENESGYYYTRAMASYSILNALSGFSCDQRKNQMSFQPKLNQDNFRCFWCNGKSWGIFSQKKEKGEIRQELQVLYGEKDVSVIN</sequence>
<dbReference type="InterPro" id="IPR024462">
    <property type="entry name" value="GH116_N"/>
</dbReference>
<dbReference type="OrthoDB" id="1007311at2"/>
<dbReference type="HOGENOM" id="CLU_010759_0_0_9"/>
<comment type="caution">
    <text evidence="3">The sequence shown here is derived from an EMBL/GenBank/DDBJ whole genome shotgun (WGS) entry which is preliminary data.</text>
</comment>
<dbReference type="EMBL" id="ABCB02000015">
    <property type="protein sequence ID" value="EDO62434.1"/>
    <property type="molecule type" value="Genomic_DNA"/>
</dbReference>
<feature type="domain" description="Glycosyl-hydrolase family 116 N-terminal" evidence="2">
    <location>
        <begin position="30"/>
        <end position="365"/>
    </location>
</feature>